<protein>
    <recommendedName>
        <fullName evidence="4">SHSP domain-containing protein</fullName>
    </recommendedName>
</protein>
<accession>C1EIA0</accession>
<reference evidence="5 6" key="1">
    <citation type="journal article" date="2009" name="Science">
        <title>Green evolution and dynamic adaptations revealed by genomes of the marine picoeukaryotes Micromonas.</title>
        <authorList>
            <person name="Worden A.Z."/>
            <person name="Lee J.H."/>
            <person name="Mock T."/>
            <person name="Rouze P."/>
            <person name="Simmons M.P."/>
            <person name="Aerts A.L."/>
            <person name="Allen A.E."/>
            <person name="Cuvelier M.L."/>
            <person name="Derelle E."/>
            <person name="Everett M.V."/>
            <person name="Foulon E."/>
            <person name="Grimwood J."/>
            <person name="Gundlach H."/>
            <person name="Henrissat B."/>
            <person name="Napoli C."/>
            <person name="McDonald S.M."/>
            <person name="Parker M.S."/>
            <person name="Rombauts S."/>
            <person name="Salamov A."/>
            <person name="Von Dassow P."/>
            <person name="Badger J.H."/>
            <person name="Coutinho P.M."/>
            <person name="Demir E."/>
            <person name="Dubchak I."/>
            <person name="Gentemann C."/>
            <person name="Eikrem W."/>
            <person name="Gready J.E."/>
            <person name="John U."/>
            <person name="Lanier W."/>
            <person name="Lindquist E.A."/>
            <person name="Lucas S."/>
            <person name="Mayer K.F."/>
            <person name="Moreau H."/>
            <person name="Not F."/>
            <person name="Otillar R."/>
            <person name="Panaud O."/>
            <person name="Pangilinan J."/>
            <person name="Paulsen I."/>
            <person name="Piegu B."/>
            <person name="Poliakov A."/>
            <person name="Robbens S."/>
            <person name="Schmutz J."/>
            <person name="Toulza E."/>
            <person name="Wyss T."/>
            <person name="Zelensky A."/>
            <person name="Zhou K."/>
            <person name="Armbrust E.V."/>
            <person name="Bhattacharya D."/>
            <person name="Goodenough U.W."/>
            <person name="Van de Peer Y."/>
            <person name="Grigoriev I.V."/>
        </authorList>
    </citation>
    <scope>NUCLEOTIDE SEQUENCE [LARGE SCALE GENOMIC DNA]</scope>
    <source>
        <strain evidence="6">RCC299 / NOUM17</strain>
    </source>
</reference>
<gene>
    <name evidence="5" type="ORF">MICPUN_73804</name>
</gene>
<feature type="non-terminal residue" evidence="5">
    <location>
        <position position="91"/>
    </location>
</feature>
<name>C1EIA0_MICCC</name>
<evidence type="ECO:0000256" key="3">
    <source>
        <dbReference type="RuleBase" id="RU003616"/>
    </source>
</evidence>
<dbReference type="eggNOG" id="KOG0710">
    <property type="taxonomic scope" value="Eukaryota"/>
</dbReference>
<evidence type="ECO:0000256" key="2">
    <source>
        <dbReference type="PROSITE-ProRule" id="PRU00285"/>
    </source>
</evidence>
<evidence type="ECO:0000313" key="5">
    <source>
        <dbReference type="EMBL" id="ACO67645.1"/>
    </source>
</evidence>
<dbReference type="RefSeq" id="XP_002506387.1">
    <property type="nucleotide sequence ID" value="XM_002506341.1"/>
</dbReference>
<evidence type="ECO:0000259" key="4">
    <source>
        <dbReference type="PROSITE" id="PS01031"/>
    </source>
</evidence>
<comment type="similarity">
    <text evidence="2 3">Belongs to the small heat shock protein (HSP20) family.</text>
</comment>
<dbReference type="KEGG" id="mis:MICPUN_73804"/>
<dbReference type="OMA" id="XANTDAV"/>
<dbReference type="Gene3D" id="2.60.40.790">
    <property type="match status" value="1"/>
</dbReference>
<dbReference type="OrthoDB" id="1245404at2759"/>
<dbReference type="Pfam" id="PF00011">
    <property type="entry name" value="HSP20"/>
    <property type="match status" value="1"/>
</dbReference>
<evidence type="ECO:0000256" key="1">
    <source>
        <dbReference type="ARBA" id="ARBA00023016"/>
    </source>
</evidence>
<sequence>YVITADIPGANRDMVEVSVDEDRVLHIVDERADRHEERGGSDEDGAKYVVYNRSFGRFERNFQLPQDVEDGAVDATMKHGVLVVRLPKKKE</sequence>
<dbReference type="EMBL" id="CP001333">
    <property type="protein sequence ID" value="ACO67645.1"/>
    <property type="molecule type" value="Genomic_DNA"/>
</dbReference>
<dbReference type="PANTHER" id="PTHR11527">
    <property type="entry name" value="HEAT-SHOCK PROTEIN 20 FAMILY MEMBER"/>
    <property type="match status" value="1"/>
</dbReference>
<dbReference type="AlphaFoldDB" id="C1EIA0"/>
<keyword evidence="1" id="KW-0346">Stress response</keyword>
<keyword evidence="6" id="KW-1185">Reference proteome</keyword>
<dbReference type="InterPro" id="IPR002068">
    <property type="entry name" value="A-crystallin/Hsp20_dom"/>
</dbReference>
<dbReference type="Proteomes" id="UP000002009">
    <property type="component" value="Chromosome 15"/>
</dbReference>
<dbReference type="InterPro" id="IPR008978">
    <property type="entry name" value="HSP20-like_chaperone"/>
</dbReference>
<evidence type="ECO:0000313" key="6">
    <source>
        <dbReference type="Proteomes" id="UP000002009"/>
    </source>
</evidence>
<dbReference type="InParanoid" id="C1EIA0"/>
<dbReference type="CDD" id="cd06464">
    <property type="entry name" value="ACD_sHsps-like"/>
    <property type="match status" value="1"/>
</dbReference>
<dbReference type="PROSITE" id="PS01031">
    <property type="entry name" value="SHSP"/>
    <property type="match status" value="1"/>
</dbReference>
<feature type="domain" description="SHSP" evidence="4">
    <location>
        <begin position="1"/>
        <end position="91"/>
    </location>
</feature>
<dbReference type="InterPro" id="IPR031107">
    <property type="entry name" value="Small_HSP"/>
</dbReference>
<feature type="non-terminal residue" evidence="5">
    <location>
        <position position="1"/>
    </location>
</feature>
<proteinExistence type="inferred from homology"/>
<dbReference type="STRING" id="296587.C1EIA0"/>
<organism evidence="5 6">
    <name type="scientific">Micromonas commoda (strain RCC299 / NOUM17 / CCMP2709)</name>
    <name type="common">Picoplanktonic green alga</name>
    <dbReference type="NCBI Taxonomy" id="296587"/>
    <lineage>
        <taxon>Eukaryota</taxon>
        <taxon>Viridiplantae</taxon>
        <taxon>Chlorophyta</taxon>
        <taxon>Mamiellophyceae</taxon>
        <taxon>Mamiellales</taxon>
        <taxon>Mamiellaceae</taxon>
        <taxon>Micromonas</taxon>
    </lineage>
</organism>
<dbReference type="SUPFAM" id="SSF49764">
    <property type="entry name" value="HSP20-like chaperones"/>
    <property type="match status" value="1"/>
</dbReference>
<dbReference type="GeneID" id="8249319"/>